<reference evidence="1 2" key="1">
    <citation type="submission" date="2024-03" db="EMBL/GenBank/DDBJ databases">
        <title>Aureococcus anophagefferens CCMP1851 and Kratosvirus quantuckense: Draft genome of a second virus-susceptible host strain in the model system.</title>
        <authorList>
            <person name="Chase E."/>
            <person name="Truchon A.R."/>
            <person name="Schepens W."/>
            <person name="Wilhelm S.W."/>
        </authorList>
    </citation>
    <scope>NUCLEOTIDE SEQUENCE [LARGE SCALE GENOMIC DNA]</scope>
    <source>
        <strain evidence="1 2">CCMP1851</strain>
    </source>
</reference>
<dbReference type="EMBL" id="JBBJCI010000171">
    <property type="protein sequence ID" value="KAK7241624.1"/>
    <property type="molecule type" value="Genomic_DNA"/>
</dbReference>
<evidence type="ECO:0000313" key="1">
    <source>
        <dbReference type="EMBL" id="KAK7241624.1"/>
    </source>
</evidence>
<sequence>MAPPHTGNPDTVDTYGWYGQYHGHPIRPCEIVERRLREDKKKVVFFAGDSSLDNKFWFQDSAPAVNGYETILVPPEMKQDVAYHVNKLFADRAPGWAQGRTRERNSQLQRLLSRPFSTRWAALNTAIEATSLNDRAFGRLLDQDAFLRDHVTEEDVVVVSVGGNDIALAPVLCTCANIVPLLCAGLCCGEALDACACACPPDVYTPCAGLTDCGCLGCGLPGCVAGLCSFPLGLGYFVDLFKNRVTAYASNLVAKRKPKLVVVAMIYYLDVHGRGSWADGTLRLLGYNAKPELLQRAIRHVFKLGTRRIHIDGVPVVALPFFEILDGSDTADYVERVEPSPRGGAKLAAAIVEAVLTNA</sequence>
<accession>A0ABR1FZC4</accession>
<dbReference type="Proteomes" id="UP001363151">
    <property type="component" value="Unassembled WGS sequence"/>
</dbReference>
<evidence type="ECO:0000313" key="2">
    <source>
        <dbReference type="Proteomes" id="UP001363151"/>
    </source>
</evidence>
<dbReference type="SUPFAM" id="SSF52266">
    <property type="entry name" value="SGNH hydrolase"/>
    <property type="match status" value="1"/>
</dbReference>
<keyword evidence="2" id="KW-1185">Reference proteome</keyword>
<organism evidence="1 2">
    <name type="scientific">Aureococcus anophagefferens</name>
    <name type="common">Harmful bloom alga</name>
    <dbReference type="NCBI Taxonomy" id="44056"/>
    <lineage>
        <taxon>Eukaryota</taxon>
        <taxon>Sar</taxon>
        <taxon>Stramenopiles</taxon>
        <taxon>Ochrophyta</taxon>
        <taxon>Pelagophyceae</taxon>
        <taxon>Pelagomonadales</taxon>
        <taxon>Pelagomonadaceae</taxon>
        <taxon>Aureococcus</taxon>
    </lineage>
</organism>
<evidence type="ECO:0008006" key="3">
    <source>
        <dbReference type="Google" id="ProtNLM"/>
    </source>
</evidence>
<protein>
    <recommendedName>
        <fullName evidence="3">SGNH hydrolase-type esterase domain-containing protein</fullName>
    </recommendedName>
</protein>
<name>A0ABR1FZC4_AURAN</name>
<gene>
    <name evidence="1" type="ORF">SO694_0028508</name>
</gene>
<comment type="caution">
    <text evidence="1">The sequence shown here is derived from an EMBL/GenBank/DDBJ whole genome shotgun (WGS) entry which is preliminary data.</text>
</comment>
<proteinExistence type="predicted"/>